<accession>A0A6J7WTS5</accession>
<proteinExistence type="predicted"/>
<protein>
    <recommendedName>
        <fullName evidence="2">DUF1064 domain-containing protein</fullName>
    </recommendedName>
</protein>
<evidence type="ECO:0008006" key="2">
    <source>
        <dbReference type="Google" id="ProtNLM"/>
    </source>
</evidence>
<reference evidence="1" key="1">
    <citation type="submission" date="2020-05" db="EMBL/GenBank/DDBJ databases">
        <authorList>
            <person name="Chiriac C."/>
            <person name="Salcher M."/>
            <person name="Ghai R."/>
            <person name="Kavagutti S V."/>
        </authorList>
    </citation>
    <scope>NUCLEOTIDE SEQUENCE</scope>
</reference>
<name>A0A6J7WTS5_9CAUD</name>
<gene>
    <name evidence="1" type="ORF">UFOVP233_20</name>
</gene>
<organism evidence="1">
    <name type="scientific">uncultured Caudovirales phage</name>
    <dbReference type="NCBI Taxonomy" id="2100421"/>
    <lineage>
        <taxon>Viruses</taxon>
        <taxon>Duplodnaviria</taxon>
        <taxon>Heunggongvirae</taxon>
        <taxon>Uroviricota</taxon>
        <taxon>Caudoviricetes</taxon>
        <taxon>Peduoviridae</taxon>
        <taxon>Maltschvirus</taxon>
        <taxon>Maltschvirus maltsch</taxon>
    </lineage>
</organism>
<evidence type="ECO:0000313" key="1">
    <source>
        <dbReference type="EMBL" id="CAB5220218.1"/>
    </source>
</evidence>
<dbReference type="Pfam" id="PF06356">
    <property type="entry name" value="DUF1064"/>
    <property type="match status" value="1"/>
</dbReference>
<dbReference type="EMBL" id="LR798285">
    <property type="protein sequence ID" value="CAB5220218.1"/>
    <property type="molecule type" value="Genomic_DNA"/>
</dbReference>
<dbReference type="InterPro" id="IPR009414">
    <property type="entry name" value="DUF1064"/>
</dbReference>
<sequence length="116" mass="12751">MKLGQARPKNKFGAKRTEFDGVSFASKAEAKRYAELSILQRAGQIENLKCQPKFPLTVEGVLVGSYIADFSYFLKGSTDLIVEDVKSPATKTALYRLKAKLVKAIHGITIVEVMNG</sequence>